<keyword evidence="3" id="KW-1185">Reference proteome</keyword>
<keyword evidence="1" id="KW-0812">Transmembrane</keyword>
<evidence type="ECO:0008006" key="4">
    <source>
        <dbReference type="Google" id="ProtNLM"/>
    </source>
</evidence>
<evidence type="ECO:0000313" key="2">
    <source>
        <dbReference type="EMBL" id="KAK9128737.1"/>
    </source>
</evidence>
<dbReference type="AlphaFoldDB" id="A0AAP0P2H1"/>
<accession>A0AAP0P2H1</accession>
<reference evidence="2 3" key="1">
    <citation type="submission" date="2024-01" db="EMBL/GenBank/DDBJ databases">
        <title>Genome assemblies of Stephania.</title>
        <authorList>
            <person name="Yang L."/>
        </authorList>
    </citation>
    <scope>NUCLEOTIDE SEQUENCE [LARGE SCALE GENOMIC DNA]</scope>
    <source>
        <strain evidence="2">YNDBR</strain>
        <tissue evidence="2">Leaf</tissue>
    </source>
</reference>
<gene>
    <name evidence="2" type="ORF">Syun_017534</name>
</gene>
<proteinExistence type="predicted"/>
<dbReference type="EMBL" id="JBBNAF010000007">
    <property type="protein sequence ID" value="KAK9128737.1"/>
    <property type="molecule type" value="Genomic_DNA"/>
</dbReference>
<name>A0AAP0P2H1_9MAGN</name>
<evidence type="ECO:0000313" key="3">
    <source>
        <dbReference type="Proteomes" id="UP001420932"/>
    </source>
</evidence>
<feature type="transmembrane region" description="Helical" evidence="1">
    <location>
        <begin position="65"/>
        <end position="82"/>
    </location>
</feature>
<keyword evidence="1" id="KW-0472">Membrane</keyword>
<sequence>MIDSEEAYDRLSWNLIENTLRDANIPEFLSKTILSRLFSSSFQLLWDSEMSDSFSPHRRCEARRTYIALCICSLYGAALSIYC</sequence>
<protein>
    <recommendedName>
        <fullName evidence="4">Reverse transcriptase domain-containing protein</fullName>
    </recommendedName>
</protein>
<evidence type="ECO:0000256" key="1">
    <source>
        <dbReference type="SAM" id="Phobius"/>
    </source>
</evidence>
<comment type="caution">
    <text evidence="2">The sequence shown here is derived from an EMBL/GenBank/DDBJ whole genome shotgun (WGS) entry which is preliminary data.</text>
</comment>
<dbReference type="Proteomes" id="UP001420932">
    <property type="component" value="Unassembled WGS sequence"/>
</dbReference>
<organism evidence="2 3">
    <name type="scientific">Stephania yunnanensis</name>
    <dbReference type="NCBI Taxonomy" id="152371"/>
    <lineage>
        <taxon>Eukaryota</taxon>
        <taxon>Viridiplantae</taxon>
        <taxon>Streptophyta</taxon>
        <taxon>Embryophyta</taxon>
        <taxon>Tracheophyta</taxon>
        <taxon>Spermatophyta</taxon>
        <taxon>Magnoliopsida</taxon>
        <taxon>Ranunculales</taxon>
        <taxon>Menispermaceae</taxon>
        <taxon>Menispermoideae</taxon>
        <taxon>Cissampelideae</taxon>
        <taxon>Stephania</taxon>
    </lineage>
</organism>
<keyword evidence="1" id="KW-1133">Transmembrane helix</keyword>